<dbReference type="Gene3D" id="3.40.50.300">
    <property type="entry name" value="P-loop containing nucleotide triphosphate hydrolases"/>
    <property type="match status" value="1"/>
</dbReference>
<dbReference type="AlphaFoldDB" id="A0AAV5NCC2"/>
<feature type="domain" description="G" evidence="1">
    <location>
        <begin position="41"/>
        <end position="160"/>
    </location>
</feature>
<dbReference type="RefSeq" id="WP_099212511.1">
    <property type="nucleotide sequence ID" value="NZ_BEWM01000003.1"/>
</dbReference>
<dbReference type="GO" id="GO:0005525">
    <property type="term" value="F:GTP binding"/>
    <property type="evidence" value="ECO:0007669"/>
    <property type="project" value="InterPro"/>
</dbReference>
<keyword evidence="3" id="KW-1185">Reference proteome</keyword>
<reference evidence="3" key="1">
    <citation type="journal article" date="2019" name="Int. J. Syst. Evol. Microbiol.">
        <title>The Global Catalogue of Microorganisms (GCM) 10K type strain sequencing project: providing services to taxonomists for standard genome sequencing and annotation.</title>
        <authorList>
            <consortium name="The Broad Institute Genomics Platform"/>
            <consortium name="The Broad Institute Genome Sequencing Center for Infectious Disease"/>
            <person name="Wu L."/>
            <person name="Ma J."/>
        </authorList>
    </citation>
    <scope>NUCLEOTIDE SEQUENCE [LARGE SCALE GENOMIC DNA]</scope>
    <source>
        <strain evidence="3">NBRC 3267</strain>
    </source>
</reference>
<dbReference type="EMBL" id="BSNU01000001">
    <property type="protein sequence ID" value="GLQ61473.1"/>
    <property type="molecule type" value="Genomic_DNA"/>
</dbReference>
<dbReference type="Proteomes" id="UP001156614">
    <property type="component" value="Unassembled WGS sequence"/>
</dbReference>
<dbReference type="InterPro" id="IPR006073">
    <property type="entry name" value="GTP-bd"/>
</dbReference>
<proteinExistence type="predicted"/>
<accession>A0AAV5NCC2</accession>
<evidence type="ECO:0000313" key="2">
    <source>
        <dbReference type="EMBL" id="GLQ61473.1"/>
    </source>
</evidence>
<dbReference type="SUPFAM" id="SSF52540">
    <property type="entry name" value="P-loop containing nucleoside triphosphate hydrolases"/>
    <property type="match status" value="2"/>
</dbReference>
<sequence length="408" mass="45142">MTDAKVDNGLSDEARKTLEDFQLQTRDFYKKFLAGNNAANILICGKTGVGKSTLINAVFGDHLAKTGIGQPVTQGIELIENPPNPIRILDTKGLELADYATILGGIIDEVKRRRGADPDDYVHVAWLCISNDSARIEDAEIRLAKALTDLGLKVIVVLTKVRLFKDKSFLEQVEKILGPYVACIVMTRGLAYEEEDEEAEGDDGNPIVHRYKVKGLDDLISMSYRFIPEAQRQAFTNVISGLNKTAKELREKEARSFVAKFSANNATALRTIILQNKADEADIVPSIISAMYIRICYIFGVANDGNDVKQVAKLVTTHLREHREKAEASNGNTSIFTLFFFPLAFFSYLFRASGPETGQIQELLSQAGNQLIDTISNMVQNKEETTIRSVFLRFGDASLKVLSAPPSN</sequence>
<evidence type="ECO:0000313" key="3">
    <source>
        <dbReference type="Proteomes" id="UP001156614"/>
    </source>
</evidence>
<organism evidence="2 3">
    <name type="scientific">Gluconobacter cerinus</name>
    <dbReference type="NCBI Taxonomy" id="38307"/>
    <lineage>
        <taxon>Bacteria</taxon>
        <taxon>Pseudomonadati</taxon>
        <taxon>Pseudomonadota</taxon>
        <taxon>Alphaproteobacteria</taxon>
        <taxon>Acetobacterales</taxon>
        <taxon>Acetobacteraceae</taxon>
        <taxon>Gluconobacter</taxon>
    </lineage>
</organism>
<gene>
    <name evidence="2" type="ORF">GCM10007867_03180</name>
</gene>
<comment type="caution">
    <text evidence="2">The sequence shown here is derived from an EMBL/GenBank/DDBJ whole genome shotgun (WGS) entry which is preliminary data.</text>
</comment>
<dbReference type="Pfam" id="PF01926">
    <property type="entry name" value="MMR_HSR1"/>
    <property type="match status" value="1"/>
</dbReference>
<evidence type="ECO:0000259" key="1">
    <source>
        <dbReference type="Pfam" id="PF01926"/>
    </source>
</evidence>
<dbReference type="InterPro" id="IPR027417">
    <property type="entry name" value="P-loop_NTPase"/>
</dbReference>
<name>A0AAV5NCC2_9PROT</name>
<dbReference type="CDD" id="cd00882">
    <property type="entry name" value="Ras_like_GTPase"/>
    <property type="match status" value="1"/>
</dbReference>
<protein>
    <recommendedName>
        <fullName evidence="1">G domain-containing protein</fullName>
    </recommendedName>
</protein>